<accession>A0A370QKX8</accession>
<organism evidence="3 4">
    <name type="scientific">Marinirhabdus gelatinilytica</name>
    <dbReference type="NCBI Taxonomy" id="1703343"/>
    <lineage>
        <taxon>Bacteria</taxon>
        <taxon>Pseudomonadati</taxon>
        <taxon>Bacteroidota</taxon>
        <taxon>Flavobacteriia</taxon>
        <taxon>Flavobacteriales</taxon>
        <taxon>Flavobacteriaceae</taxon>
    </lineage>
</organism>
<evidence type="ECO:0000313" key="4">
    <source>
        <dbReference type="Proteomes" id="UP000255317"/>
    </source>
</evidence>
<reference evidence="3 4" key="1">
    <citation type="submission" date="2018-07" db="EMBL/GenBank/DDBJ databases">
        <title>Genomic Encyclopedia of Type Strains, Phase IV (KMG-IV): sequencing the most valuable type-strain genomes for metagenomic binning, comparative biology and taxonomic classification.</title>
        <authorList>
            <person name="Goeker M."/>
        </authorList>
    </citation>
    <scope>NUCLEOTIDE SEQUENCE [LARGE SCALE GENOMIC DNA]</scope>
    <source>
        <strain evidence="3 4">DSM 101478</strain>
    </source>
</reference>
<dbReference type="PANTHER" id="PTHR46333:SF2">
    <property type="entry name" value="CYTOKINESIS PROTEIN 3"/>
    <property type="match status" value="1"/>
</dbReference>
<protein>
    <recommendedName>
        <fullName evidence="2">Transglutaminase-like domain-containing protein</fullName>
    </recommendedName>
</protein>
<dbReference type="GO" id="GO:0005737">
    <property type="term" value="C:cytoplasm"/>
    <property type="evidence" value="ECO:0007669"/>
    <property type="project" value="TreeGrafter"/>
</dbReference>
<comment type="caution">
    <text evidence="3">The sequence shown here is derived from an EMBL/GenBank/DDBJ whole genome shotgun (WGS) entry which is preliminary data.</text>
</comment>
<feature type="chain" id="PRO_5016803837" description="Transglutaminase-like domain-containing protein" evidence="1">
    <location>
        <begin position="19"/>
        <end position="225"/>
    </location>
</feature>
<keyword evidence="1" id="KW-0732">Signal</keyword>
<dbReference type="InterPro" id="IPR002931">
    <property type="entry name" value="Transglutaminase-like"/>
</dbReference>
<name>A0A370QKX8_9FLAO</name>
<dbReference type="PANTHER" id="PTHR46333">
    <property type="entry name" value="CYTOKINESIS PROTEIN 3"/>
    <property type="match status" value="1"/>
</dbReference>
<evidence type="ECO:0000259" key="2">
    <source>
        <dbReference type="SMART" id="SM00460"/>
    </source>
</evidence>
<evidence type="ECO:0000313" key="3">
    <source>
        <dbReference type="EMBL" id="RDK89034.1"/>
    </source>
</evidence>
<dbReference type="Pfam" id="PF01841">
    <property type="entry name" value="Transglut_core"/>
    <property type="match status" value="1"/>
</dbReference>
<dbReference type="SUPFAM" id="SSF54001">
    <property type="entry name" value="Cysteine proteinases"/>
    <property type="match status" value="1"/>
</dbReference>
<dbReference type="RefSeq" id="WP_115122680.1">
    <property type="nucleotide sequence ID" value="NZ_QRAO01000001.1"/>
</dbReference>
<feature type="domain" description="Transglutaminase-like" evidence="2">
    <location>
        <begin position="114"/>
        <end position="180"/>
    </location>
</feature>
<dbReference type="Proteomes" id="UP000255317">
    <property type="component" value="Unassembled WGS sequence"/>
</dbReference>
<sequence length="225" mass="26157">MLKKTLLLLFTFSIGLQAQQSDFNTIGFTKADSIAAQYKGEDLYNLPILALKLTSSLETEVEKFRSIYFWVCHNIKGDPTLMHNNEFEHQRLKGNPSAIQRWQKGYKRKIFKILREEKVTLCTGYAYLLQELSNLAGLECVIVQGYGKTKKIALDEMEIPNHSWNAVQLDGTWYLCDPTWSSGILDIEKNRFQHKFDEQFFLTEPTQFAKDHRPVDNKWSLLPEN</sequence>
<gene>
    <name evidence="3" type="ORF">C8D94_101913</name>
</gene>
<proteinExistence type="predicted"/>
<dbReference type="Gene3D" id="3.10.620.30">
    <property type="match status" value="1"/>
</dbReference>
<dbReference type="EMBL" id="QRAO01000001">
    <property type="protein sequence ID" value="RDK89034.1"/>
    <property type="molecule type" value="Genomic_DNA"/>
</dbReference>
<dbReference type="InterPro" id="IPR052557">
    <property type="entry name" value="CAP/Cytokinesis_protein"/>
</dbReference>
<dbReference type="InterPro" id="IPR038765">
    <property type="entry name" value="Papain-like_cys_pep_sf"/>
</dbReference>
<dbReference type="SMART" id="SM00460">
    <property type="entry name" value="TGc"/>
    <property type="match status" value="1"/>
</dbReference>
<feature type="signal peptide" evidence="1">
    <location>
        <begin position="1"/>
        <end position="18"/>
    </location>
</feature>
<dbReference type="OrthoDB" id="9788327at2"/>
<evidence type="ECO:0000256" key="1">
    <source>
        <dbReference type="SAM" id="SignalP"/>
    </source>
</evidence>
<keyword evidence="4" id="KW-1185">Reference proteome</keyword>
<dbReference type="AlphaFoldDB" id="A0A370QKX8"/>